<evidence type="ECO:0000256" key="1">
    <source>
        <dbReference type="SAM" id="Phobius"/>
    </source>
</evidence>
<keyword evidence="1" id="KW-0812">Transmembrane</keyword>
<dbReference type="AlphaFoldDB" id="A0A395JT42"/>
<reference evidence="2 3" key="1">
    <citation type="submission" date="2018-06" db="EMBL/GenBank/DDBJ databases">
        <title>Genomic Encyclopedia of Type Strains, Phase IV (KMG-IV): sequencing the most valuable type-strain genomes for metagenomic binning, comparative biology and taxonomic classification.</title>
        <authorList>
            <person name="Goeker M."/>
        </authorList>
    </citation>
    <scope>NUCLEOTIDE SEQUENCE [LARGE SCALE GENOMIC DNA]</scope>
    <source>
        <strain evidence="2 3">DSM 24032</strain>
    </source>
</reference>
<evidence type="ECO:0000313" key="3">
    <source>
        <dbReference type="Proteomes" id="UP000253083"/>
    </source>
</evidence>
<dbReference type="InParanoid" id="A0A395JT42"/>
<dbReference type="EMBL" id="QNRT01000001">
    <property type="protein sequence ID" value="RBP52728.1"/>
    <property type="molecule type" value="Genomic_DNA"/>
</dbReference>
<keyword evidence="1" id="KW-1133">Transmembrane helix</keyword>
<dbReference type="OrthoDB" id="9799416at2"/>
<dbReference type="InterPro" id="IPR022172">
    <property type="entry name" value="DUF3703"/>
</dbReference>
<protein>
    <submittedName>
        <fullName evidence="2">Uncharacterized protein DUF3703</fullName>
    </submittedName>
</protein>
<comment type="caution">
    <text evidence="2">The sequence shown here is derived from an EMBL/GenBank/DDBJ whole genome shotgun (WGS) entry which is preliminary data.</text>
</comment>
<name>A0A395JT42_9GAMM</name>
<dbReference type="Proteomes" id="UP000253083">
    <property type="component" value="Unassembled WGS sequence"/>
</dbReference>
<keyword evidence="1" id="KW-0472">Membrane</keyword>
<feature type="transmembrane region" description="Helical" evidence="1">
    <location>
        <begin position="130"/>
        <end position="148"/>
    </location>
</feature>
<proteinExistence type="predicted"/>
<organism evidence="2 3">
    <name type="scientific">Arenicella xantha</name>
    <dbReference type="NCBI Taxonomy" id="644221"/>
    <lineage>
        <taxon>Bacteria</taxon>
        <taxon>Pseudomonadati</taxon>
        <taxon>Pseudomonadota</taxon>
        <taxon>Gammaproteobacteria</taxon>
        <taxon>Arenicellales</taxon>
        <taxon>Arenicellaceae</taxon>
        <taxon>Arenicella</taxon>
    </lineage>
</organism>
<dbReference type="Pfam" id="PF12487">
    <property type="entry name" value="DUF3703"/>
    <property type="match status" value="1"/>
</dbReference>
<evidence type="ECO:0000313" key="2">
    <source>
        <dbReference type="EMBL" id="RBP52728.1"/>
    </source>
</evidence>
<accession>A0A395JT42</accession>
<sequence>MKNRENTTGNRKLELTITFAKELAAAKLTYQQNYLNRSFAHLERAHILGQRYFFRHWRTHWWMLKVGLKRGDWHEVVGQCVRLAAVIPGFVSGWVPKGNTGGANVSPIKPMPIPPDLESLLSDYHVLRDVLWRGGVYLLLALLLWYLTSSATV</sequence>
<keyword evidence="3" id="KW-1185">Reference proteome</keyword>
<gene>
    <name evidence="2" type="ORF">DFR28_101110</name>
</gene>